<evidence type="ECO:0000256" key="4">
    <source>
        <dbReference type="ARBA" id="ARBA00022989"/>
    </source>
</evidence>
<protein>
    <submittedName>
        <fullName evidence="10">CDHR4 protein</fullName>
    </submittedName>
</protein>
<dbReference type="CDD" id="cd11304">
    <property type="entry name" value="Cadherin_repeat"/>
    <property type="match status" value="3"/>
</dbReference>
<keyword evidence="7" id="KW-0106">Calcium</keyword>
<keyword evidence="5 8" id="KW-0472">Membrane</keyword>
<dbReference type="SUPFAM" id="SSF49313">
    <property type="entry name" value="Cadherin-like"/>
    <property type="match status" value="4"/>
</dbReference>
<accession>A0A7K4U119</accession>
<evidence type="ECO:0000256" key="3">
    <source>
        <dbReference type="ARBA" id="ARBA00022889"/>
    </source>
</evidence>
<keyword evidence="6" id="KW-0325">Glycoprotein</keyword>
<dbReference type="InterPro" id="IPR002126">
    <property type="entry name" value="Cadherin-like_dom"/>
</dbReference>
<evidence type="ECO:0000313" key="11">
    <source>
        <dbReference type="Proteomes" id="UP000580691"/>
    </source>
</evidence>
<dbReference type="PANTHER" id="PTHR24026:SF136">
    <property type="entry name" value="PROTOCADHERIN-23"/>
    <property type="match status" value="1"/>
</dbReference>
<sequence>QVTLAAGAELDAHQVNQYTLVLRAACPGEDEVEELFFVRVTPGHVLHCDSRFASAEGDVVRVLADVAPRTPLYAVLPQPLGGLTGFPSPSFLQFRLRNHNTPLTLTRRGLVLAPDNGFDPCKDTQTFRLEIEVTDRHGHNCSGAVKVEVQPSCRPHVTFPEPHQAVMVTEGIGPWEVVTQVHARGDNVHYAILAPVAPELFTIDEVTGEIRSTRRLEVTRAHLLIRAYNALHPEDHATATVNITVQGTDHLAPRCVPAIFVSQVPETVSPGSTLVRLRCTDSTSTDRCLHYALEGPPSSLSHFCMEGPQLKINTTLDYDSEAMAALGFQFTATIVVTVEGQPLQSTRVPVLVTVTPVNEFRPACPNGATFTVPETAAFGSVVGRVAGTDRDYPLDSLEYSLEGGSGPAQPFSIDRRTGEIRVVGSLDSQQQKNYRLVVRLTDTHNDLDLRKRQSRLCDVSVRLQPVPDPLPVCIPEVQELRITAGSPGSRQPVTRLVCHSPDSAALTYTIVGGNEDGRFRLEGNTLVYLPSDRAEPHPFVLLVEVWGGSAARRRSSVVALVVHVTPRSTPVPPSTTTQHTTLQREPLVVMQTEAVWHPPAWFVAVLTISGALLLVTLGCMARNLLCR</sequence>
<dbReference type="Gene3D" id="2.60.40.60">
    <property type="entry name" value="Cadherins"/>
    <property type="match status" value="3"/>
</dbReference>
<keyword evidence="11" id="KW-1185">Reference proteome</keyword>
<feature type="non-terminal residue" evidence="10">
    <location>
        <position position="627"/>
    </location>
</feature>
<evidence type="ECO:0000256" key="1">
    <source>
        <dbReference type="ARBA" id="ARBA00004370"/>
    </source>
</evidence>
<dbReference type="AlphaFoldDB" id="A0A7K4U119"/>
<name>A0A7K4U119_9SYLV</name>
<keyword evidence="2 8" id="KW-0812">Transmembrane</keyword>
<feature type="domain" description="Cadherin" evidence="9">
    <location>
        <begin position="256"/>
        <end position="364"/>
    </location>
</feature>
<dbReference type="GO" id="GO:0007156">
    <property type="term" value="P:homophilic cell adhesion via plasma membrane adhesion molecules"/>
    <property type="evidence" value="ECO:0007669"/>
    <property type="project" value="InterPro"/>
</dbReference>
<comment type="subcellular location">
    <subcellularLocation>
        <location evidence="1">Membrane</location>
    </subcellularLocation>
</comment>
<evidence type="ECO:0000259" key="9">
    <source>
        <dbReference type="PROSITE" id="PS50268"/>
    </source>
</evidence>
<evidence type="ECO:0000313" key="10">
    <source>
        <dbReference type="EMBL" id="NWR03781.1"/>
    </source>
</evidence>
<evidence type="ECO:0000256" key="7">
    <source>
        <dbReference type="PROSITE-ProRule" id="PRU00043"/>
    </source>
</evidence>
<feature type="transmembrane region" description="Helical" evidence="8">
    <location>
        <begin position="600"/>
        <end position="621"/>
    </location>
</feature>
<dbReference type="EMBL" id="VXBN01006580">
    <property type="protein sequence ID" value="NWR03781.1"/>
    <property type="molecule type" value="Genomic_DNA"/>
</dbReference>
<evidence type="ECO:0000256" key="8">
    <source>
        <dbReference type="SAM" id="Phobius"/>
    </source>
</evidence>
<keyword evidence="3" id="KW-0130">Cell adhesion</keyword>
<dbReference type="GO" id="GO:0005509">
    <property type="term" value="F:calcium ion binding"/>
    <property type="evidence" value="ECO:0007669"/>
    <property type="project" value="UniProtKB-UniRule"/>
</dbReference>
<organism evidence="10 11">
    <name type="scientific">Sinosuthora webbiana</name>
    <dbReference type="NCBI Taxonomy" id="337173"/>
    <lineage>
        <taxon>Eukaryota</taxon>
        <taxon>Metazoa</taxon>
        <taxon>Chordata</taxon>
        <taxon>Craniata</taxon>
        <taxon>Vertebrata</taxon>
        <taxon>Euteleostomi</taxon>
        <taxon>Archelosauria</taxon>
        <taxon>Archosauria</taxon>
        <taxon>Dinosauria</taxon>
        <taxon>Saurischia</taxon>
        <taxon>Theropoda</taxon>
        <taxon>Coelurosauria</taxon>
        <taxon>Aves</taxon>
        <taxon>Neognathae</taxon>
        <taxon>Neoaves</taxon>
        <taxon>Telluraves</taxon>
        <taxon>Australaves</taxon>
        <taxon>Passeriformes</taxon>
        <taxon>Sylvioidea</taxon>
        <taxon>Sylviidae</taxon>
        <taxon>Sinosuthora</taxon>
    </lineage>
</organism>
<gene>
    <name evidence="10" type="primary">Cdhr4</name>
    <name evidence="10" type="ORF">SINWEB_R04818</name>
</gene>
<keyword evidence="4 8" id="KW-1133">Transmembrane helix</keyword>
<evidence type="ECO:0000256" key="2">
    <source>
        <dbReference type="ARBA" id="ARBA00022692"/>
    </source>
</evidence>
<comment type="caution">
    <text evidence="10">The sequence shown here is derived from an EMBL/GenBank/DDBJ whole genome shotgun (WGS) entry which is preliminary data.</text>
</comment>
<dbReference type="SMART" id="SM00112">
    <property type="entry name" value="CA"/>
    <property type="match status" value="3"/>
</dbReference>
<feature type="non-terminal residue" evidence="10">
    <location>
        <position position="1"/>
    </location>
</feature>
<dbReference type="GO" id="GO:0016020">
    <property type="term" value="C:membrane"/>
    <property type="evidence" value="ECO:0007669"/>
    <property type="project" value="UniProtKB-SubCell"/>
</dbReference>
<reference evidence="10 11" key="1">
    <citation type="submission" date="2019-09" db="EMBL/GenBank/DDBJ databases">
        <title>Bird 10,000 Genomes (B10K) Project - Family phase.</title>
        <authorList>
            <person name="Zhang G."/>
        </authorList>
    </citation>
    <scope>NUCLEOTIDE SEQUENCE [LARGE SCALE GENOMIC DNA]</scope>
    <source>
        <strain evidence="10">B10K-DU-002-08</strain>
        <tissue evidence="10">Muscle</tissue>
    </source>
</reference>
<dbReference type="OrthoDB" id="9949162at2759"/>
<dbReference type="PROSITE" id="PS50268">
    <property type="entry name" value="CADHERIN_2"/>
    <property type="match status" value="2"/>
</dbReference>
<dbReference type="PRINTS" id="PR00205">
    <property type="entry name" value="CADHERIN"/>
</dbReference>
<dbReference type="Pfam" id="PF00028">
    <property type="entry name" value="Cadherin"/>
    <property type="match status" value="1"/>
</dbReference>
<evidence type="ECO:0000256" key="5">
    <source>
        <dbReference type="ARBA" id="ARBA00023136"/>
    </source>
</evidence>
<proteinExistence type="predicted"/>
<dbReference type="Proteomes" id="UP000580691">
    <property type="component" value="Unassembled WGS sequence"/>
</dbReference>
<dbReference type="InterPro" id="IPR015919">
    <property type="entry name" value="Cadherin-like_sf"/>
</dbReference>
<evidence type="ECO:0000256" key="6">
    <source>
        <dbReference type="ARBA" id="ARBA00023180"/>
    </source>
</evidence>
<dbReference type="PANTHER" id="PTHR24026">
    <property type="entry name" value="FAT ATYPICAL CADHERIN-RELATED"/>
    <property type="match status" value="1"/>
</dbReference>
<feature type="domain" description="Cadherin" evidence="9">
    <location>
        <begin position="364"/>
        <end position="473"/>
    </location>
</feature>